<keyword evidence="6 8" id="KW-0503">Monooxygenase</keyword>
<dbReference type="CDD" id="cd11041">
    <property type="entry name" value="CYP503A1-like"/>
    <property type="match status" value="1"/>
</dbReference>
<evidence type="ECO:0000313" key="8">
    <source>
        <dbReference type="EMBL" id="KAK8037994.1"/>
    </source>
</evidence>
<evidence type="ECO:0000256" key="4">
    <source>
        <dbReference type="ARBA" id="ARBA00023002"/>
    </source>
</evidence>
<dbReference type="PANTHER" id="PTHR46206:SF7">
    <property type="entry name" value="P450, PUTATIVE (EUROFUNG)-RELATED"/>
    <property type="match status" value="1"/>
</dbReference>
<evidence type="ECO:0000313" key="9">
    <source>
        <dbReference type="Proteomes" id="UP001480595"/>
    </source>
</evidence>
<proteinExistence type="inferred from homology"/>
<dbReference type="SUPFAM" id="SSF48264">
    <property type="entry name" value="Cytochrome P450"/>
    <property type="match status" value="1"/>
</dbReference>
<dbReference type="InterPro" id="IPR036396">
    <property type="entry name" value="Cyt_P450_sf"/>
</dbReference>
<dbReference type="Pfam" id="PF00067">
    <property type="entry name" value="p450"/>
    <property type="match status" value="1"/>
</dbReference>
<evidence type="ECO:0000256" key="5">
    <source>
        <dbReference type="ARBA" id="ARBA00023004"/>
    </source>
</evidence>
<dbReference type="InterPro" id="IPR002403">
    <property type="entry name" value="Cyt_P450_E_grp-IV"/>
</dbReference>
<sequence>MEVEGLSHTLWDRLPALASVALFTIAVYAVSSLWSGKSTLPLLGADYGNATQRRKEYMTSAAKLYQKGYDIFRYQAYRMTTLNGDRIVVPPGVLEELRSMPDDVVNNSAGLNIRVMLTSPTEIESKYTGLVSDSGFAAHMVRSDLTRSLNRINPDLAAEAEQTVHEVLGPCNDWTSQVAFTQLLRIVAIVSGRIFLGPVLCRREEYIYASTMYTVDVFKAVRKLKEWHELLRPIAQYFIPELKTLAEHRRKARDFLAPVMQERKEAMKNGGELPDDMLQWMMNKAESNGVSDDRLAQLQLDLSLAAIHTTTMAVTDLLCDVVIRPDLVDELRAEIKQVLRNHDGVFTTHALYEMKLLDSVMRESQRWNPIGQARFARYITKPVTLKDGTQIPAGIFIETPLGPVNHDPKLYPEPDIFDPHRFHDLRNATKPDPINYKTREQYQYVTVTKENMAFGYGKHACVVPVVSLPANEIKLIMAHILLQYNLRMPNGATERYSRLVQGASETPDPTVKIEFRRAQSNSHV</sequence>
<evidence type="ECO:0000256" key="1">
    <source>
        <dbReference type="ARBA" id="ARBA00001971"/>
    </source>
</evidence>
<protein>
    <submittedName>
        <fullName evidence="8">Cytochrome P450 monooxygenase paxP</fullName>
    </submittedName>
</protein>
<gene>
    <name evidence="8" type="ORF">PG994_014761</name>
</gene>
<keyword evidence="4" id="KW-0560">Oxidoreductase</keyword>
<keyword evidence="9" id="KW-1185">Reference proteome</keyword>
<comment type="caution">
    <text evidence="8">The sequence shown here is derived from an EMBL/GenBank/DDBJ whole genome shotgun (WGS) entry which is preliminary data.</text>
</comment>
<evidence type="ECO:0000256" key="2">
    <source>
        <dbReference type="ARBA" id="ARBA00010617"/>
    </source>
</evidence>
<dbReference type="Gene3D" id="1.10.630.10">
    <property type="entry name" value="Cytochrome P450"/>
    <property type="match status" value="1"/>
</dbReference>
<dbReference type="GeneID" id="92099233"/>
<evidence type="ECO:0000256" key="7">
    <source>
        <dbReference type="SAM" id="Phobius"/>
    </source>
</evidence>
<keyword evidence="7" id="KW-1133">Transmembrane helix</keyword>
<evidence type="ECO:0000256" key="6">
    <source>
        <dbReference type="ARBA" id="ARBA00023033"/>
    </source>
</evidence>
<comment type="cofactor">
    <cofactor evidence="1">
        <name>heme</name>
        <dbReference type="ChEBI" id="CHEBI:30413"/>
    </cofactor>
</comment>
<accession>A0ABR1SUK2</accession>
<keyword evidence="7" id="KW-0472">Membrane</keyword>
<keyword evidence="3" id="KW-0479">Metal-binding</keyword>
<organism evidence="8 9">
    <name type="scientific">Apiospora phragmitis</name>
    <dbReference type="NCBI Taxonomy" id="2905665"/>
    <lineage>
        <taxon>Eukaryota</taxon>
        <taxon>Fungi</taxon>
        <taxon>Dikarya</taxon>
        <taxon>Ascomycota</taxon>
        <taxon>Pezizomycotina</taxon>
        <taxon>Sordariomycetes</taxon>
        <taxon>Xylariomycetidae</taxon>
        <taxon>Amphisphaeriales</taxon>
        <taxon>Apiosporaceae</taxon>
        <taxon>Apiospora</taxon>
    </lineage>
</organism>
<keyword evidence="7" id="KW-0812">Transmembrane</keyword>
<feature type="transmembrane region" description="Helical" evidence="7">
    <location>
        <begin position="14"/>
        <end position="34"/>
    </location>
</feature>
<keyword evidence="5" id="KW-0408">Iron</keyword>
<name>A0ABR1SUK2_9PEZI</name>
<reference evidence="8 9" key="1">
    <citation type="submission" date="2023-01" db="EMBL/GenBank/DDBJ databases">
        <title>Analysis of 21 Apiospora genomes using comparative genomics revels a genus with tremendous synthesis potential of carbohydrate active enzymes and secondary metabolites.</title>
        <authorList>
            <person name="Sorensen T."/>
        </authorList>
    </citation>
    <scope>NUCLEOTIDE SEQUENCE [LARGE SCALE GENOMIC DNA]</scope>
    <source>
        <strain evidence="8 9">CBS 135458</strain>
    </source>
</reference>
<dbReference type="InterPro" id="IPR001128">
    <property type="entry name" value="Cyt_P450"/>
</dbReference>
<comment type="similarity">
    <text evidence="2">Belongs to the cytochrome P450 family.</text>
</comment>
<dbReference type="EMBL" id="JAQQWL010000016">
    <property type="protein sequence ID" value="KAK8037994.1"/>
    <property type="molecule type" value="Genomic_DNA"/>
</dbReference>
<dbReference type="PRINTS" id="PR00465">
    <property type="entry name" value="EP450IV"/>
</dbReference>
<dbReference type="Proteomes" id="UP001480595">
    <property type="component" value="Unassembled WGS sequence"/>
</dbReference>
<dbReference type="PANTHER" id="PTHR46206">
    <property type="entry name" value="CYTOCHROME P450"/>
    <property type="match status" value="1"/>
</dbReference>
<dbReference type="RefSeq" id="XP_066707846.1">
    <property type="nucleotide sequence ID" value="XM_066866170.1"/>
</dbReference>
<evidence type="ECO:0000256" key="3">
    <source>
        <dbReference type="ARBA" id="ARBA00022723"/>
    </source>
</evidence>
<dbReference type="GO" id="GO:0004497">
    <property type="term" value="F:monooxygenase activity"/>
    <property type="evidence" value="ECO:0007669"/>
    <property type="project" value="UniProtKB-KW"/>
</dbReference>